<dbReference type="EMBL" id="LSRX01000353">
    <property type="protein sequence ID" value="OLP99664.1"/>
    <property type="molecule type" value="Genomic_DNA"/>
</dbReference>
<name>A0A1Q9DWV4_SYMMI</name>
<organism evidence="3 4">
    <name type="scientific">Symbiodinium microadriaticum</name>
    <name type="common">Dinoflagellate</name>
    <name type="synonym">Zooxanthella microadriatica</name>
    <dbReference type="NCBI Taxonomy" id="2951"/>
    <lineage>
        <taxon>Eukaryota</taxon>
        <taxon>Sar</taxon>
        <taxon>Alveolata</taxon>
        <taxon>Dinophyceae</taxon>
        <taxon>Suessiales</taxon>
        <taxon>Symbiodiniaceae</taxon>
        <taxon>Symbiodinium</taxon>
    </lineage>
</organism>
<keyword evidence="4" id="KW-1185">Reference proteome</keyword>
<dbReference type="Proteomes" id="UP000186817">
    <property type="component" value="Unassembled WGS sequence"/>
</dbReference>
<dbReference type="Gene3D" id="3.40.50.1820">
    <property type="entry name" value="alpha/beta hydrolase"/>
    <property type="match status" value="1"/>
</dbReference>
<dbReference type="SUPFAM" id="SSF53474">
    <property type="entry name" value="alpha/beta-Hydrolases"/>
    <property type="match status" value="1"/>
</dbReference>
<evidence type="ECO:0000256" key="2">
    <source>
        <dbReference type="SAM" id="MobiDB-lite"/>
    </source>
</evidence>
<feature type="region of interest" description="Disordered" evidence="2">
    <location>
        <begin position="896"/>
        <end position="927"/>
    </location>
</feature>
<protein>
    <submittedName>
        <fullName evidence="3">Alpha/beta hydrolase domain-containing protein 17C</fullName>
    </submittedName>
</protein>
<accession>A0A1Q9DWV4</accession>
<feature type="compositionally biased region" description="Low complexity" evidence="2">
    <location>
        <begin position="794"/>
        <end position="822"/>
    </location>
</feature>
<keyword evidence="3" id="KW-0378">Hydrolase</keyword>
<feature type="coiled-coil region" evidence="1">
    <location>
        <begin position="1080"/>
        <end position="1136"/>
    </location>
</feature>
<reference evidence="3 4" key="1">
    <citation type="submission" date="2016-02" db="EMBL/GenBank/DDBJ databases">
        <title>Genome analysis of coral dinoflagellate symbionts highlights evolutionary adaptations to a symbiotic lifestyle.</title>
        <authorList>
            <person name="Aranda M."/>
            <person name="Li Y."/>
            <person name="Liew Y.J."/>
            <person name="Baumgarten S."/>
            <person name="Simakov O."/>
            <person name="Wilson M."/>
            <person name="Piel J."/>
            <person name="Ashoor H."/>
            <person name="Bougouffa S."/>
            <person name="Bajic V.B."/>
            <person name="Ryu T."/>
            <person name="Ravasi T."/>
            <person name="Bayer T."/>
            <person name="Micklem G."/>
            <person name="Kim H."/>
            <person name="Bhak J."/>
            <person name="Lajeunesse T.C."/>
            <person name="Voolstra C.R."/>
        </authorList>
    </citation>
    <scope>NUCLEOTIDE SEQUENCE [LARGE SCALE GENOMIC DNA]</scope>
    <source>
        <strain evidence="3 4">CCMP2467</strain>
    </source>
</reference>
<sequence>MCQFALYSIDPPDLELLKVGVLPVCFAWVCRFRCRVAMGNNLARVVFQPPQASYGKDPNLFWLTTSREEVIPAFYVRRQDASFTLLFSHGNAEDLGLIIRYFRELSHILHVNVFSYEYTGYGMSTGQPQEAAVYADIEAAFKYLRDELRIPWTQIVPYGRSIGTAPSIHLATQTPVRGVILQSPMVSIYRIPFRLRFTLPGDVFTNIDKIGNVCSPVFIIHGTRDEIVPVWHGQALYHTCVKKGIAYDAFVIEGADHNNLEMQEVDFDLLDRAYNHLQSQGMGTLELAIQDVDDSGQIAKQICEELGVPCPSYLEGTARDWVLGARAGARLQQRVSGATASQLTWERLSPPVQEKKLTPVEQPEWKPPPGERNRKLLDEGCISLAREERLQELWVTRLKLERKDIGAPVLAKLQGSLDPDRAANLLVGRTRSSTLKRYLTYYKQWRLWLGEAKLRLPPGRPADLVDFLLSRRDEPCGRTVPEATLKAIAWVEQVAEFPLEQRASHGRLAWAAKDRIVEELSTGAKLTKRAPRYPVYMVAQLERVVMDMGQAVGLRIWAWGKLLKVWGTLRWSDLQAIIPGELSLVEGRLVTTLRRTKTSGASRRVKELPVCISERGYLARSGWLATGFNLLKDHAGYKRDYLLPRLGSDGGLERKMASYADAMVATAALLTAMGLPGVVQGFWTEHSERAILPTALSLQDVAPQDKDLLGRWKPEGSDTYARAFGGRVARLQAQFARAARRPDRYEVLDERDIAATLEHWLEQRGVLNDSQIAELVEPLRETWRTAKLDDPDGEVGVPPFVVPEDLSRDSSASESSEQSSPSKQLGKRTKVQEREACYVIVELPGGVARLHKAGRQGCWMGRKRAFRSSREYLEAPARHAYTHVCKLCWPKGGLDSGSEATEGSEAATNDAVDEPEVSSGAQGPEAGPLDAAALAQQAYALWQDQLEEGLVDLGQQLLGRLVARARAARLRALETEPVPVKAPPAIAKKAAAPKAPPPLLLQNTAARSPSPGARVWYGGSANKLAPNAMQQAARAALDRKVRYAVAWTDFTPDEEELLTRDQLRYLMNRFQAAALGAIPDATAREEAEEVESRAMEARAEAEEEELELEARLVASREAQRREEEELRAALEASRRAAMDDGPVVEDLMEGDAPALQPQRPLLWNMAYGEALKLQETAKAKGNSALKGKGVPMDLLQPPPARTLATGMPRGSDGHMLELSWRSINPKYGRPLGSYPPGHEPKGKGLGKLKGGQIDYASLIDYEDLPLTQDSDLDLVCQLPGPTTPHAKALASMVPVGRYVHAGERRAVLGYGRWDSHNQIFRCVVLCPACRARACNRRMWWTLDTHCPHFCDSCKRDHR</sequence>
<evidence type="ECO:0000313" key="3">
    <source>
        <dbReference type="EMBL" id="OLP99664.1"/>
    </source>
</evidence>
<feature type="region of interest" description="Disordered" evidence="2">
    <location>
        <begin position="787"/>
        <end position="828"/>
    </location>
</feature>
<dbReference type="PANTHER" id="PTHR12277">
    <property type="entry name" value="ALPHA/BETA HYDROLASE DOMAIN-CONTAINING PROTEIN"/>
    <property type="match status" value="1"/>
</dbReference>
<keyword evidence="1" id="KW-0175">Coiled coil</keyword>
<evidence type="ECO:0000313" key="4">
    <source>
        <dbReference type="Proteomes" id="UP000186817"/>
    </source>
</evidence>
<dbReference type="GO" id="GO:0016787">
    <property type="term" value="F:hydrolase activity"/>
    <property type="evidence" value="ECO:0007669"/>
    <property type="project" value="UniProtKB-KW"/>
</dbReference>
<proteinExistence type="predicted"/>
<comment type="caution">
    <text evidence="3">The sequence shown here is derived from an EMBL/GenBank/DDBJ whole genome shotgun (WGS) entry which is preliminary data.</text>
</comment>
<evidence type="ECO:0000256" key="1">
    <source>
        <dbReference type="SAM" id="Coils"/>
    </source>
</evidence>
<dbReference type="InterPro" id="IPR029058">
    <property type="entry name" value="AB_hydrolase_fold"/>
</dbReference>
<dbReference type="PANTHER" id="PTHR12277:SF81">
    <property type="entry name" value="PROTEIN ABHD13"/>
    <property type="match status" value="1"/>
</dbReference>
<gene>
    <name evidence="3" type="primary">abhd17c</name>
    <name evidence="3" type="ORF">AK812_SmicGene17723</name>
</gene>
<dbReference type="OrthoDB" id="446723at2759"/>